<feature type="compositionally biased region" description="Basic residues" evidence="1">
    <location>
        <begin position="282"/>
        <end position="291"/>
    </location>
</feature>
<name>F4RR51_MELLP</name>
<proteinExistence type="predicted"/>
<dbReference type="AlphaFoldDB" id="F4RR51"/>
<dbReference type="EMBL" id="GL883114">
    <property type="protein sequence ID" value="EGG05211.1"/>
    <property type="molecule type" value="Genomic_DNA"/>
</dbReference>
<keyword evidence="3" id="KW-1185">Reference proteome</keyword>
<feature type="compositionally biased region" description="Polar residues" evidence="1">
    <location>
        <begin position="261"/>
        <end position="278"/>
    </location>
</feature>
<dbReference type="GeneID" id="18923297"/>
<organism evidence="3">
    <name type="scientific">Melampsora larici-populina (strain 98AG31 / pathotype 3-4-7)</name>
    <name type="common">Poplar leaf rust fungus</name>
    <dbReference type="NCBI Taxonomy" id="747676"/>
    <lineage>
        <taxon>Eukaryota</taxon>
        <taxon>Fungi</taxon>
        <taxon>Dikarya</taxon>
        <taxon>Basidiomycota</taxon>
        <taxon>Pucciniomycotina</taxon>
        <taxon>Pucciniomycetes</taxon>
        <taxon>Pucciniales</taxon>
        <taxon>Melampsoraceae</taxon>
        <taxon>Melampsora</taxon>
    </lineage>
</organism>
<evidence type="ECO:0000256" key="1">
    <source>
        <dbReference type="SAM" id="MobiDB-lite"/>
    </source>
</evidence>
<sequence length="291" mass="31700">MSQPKPRKHSMMVFSTFDVFEAFDSVFVDGKSYGLQYAKASIVCFGLDNAPLIEYPVDLATHTGTTNPAKTDGVYAIRARMVASNSDARPKLYYEADHLNQVNVSNSFPGTFTNNTVVTALGIVKEKKNMREAGYDKDTVVVLMEHSDYDPASGKNQMWITEYRIRPLIYLGNIQALFTAGKEIMVSGHILGFNHDELRFVCNVNSINVTSGHSGVGVGPSASVTNVEGDTVKTPSGRARGKFYSPKSPTKVSKPVDSKNDNTSVVEDNANSEASTSAAKMPVKRPKRAAE</sequence>
<evidence type="ECO:0000313" key="2">
    <source>
        <dbReference type="EMBL" id="EGG05211.1"/>
    </source>
</evidence>
<evidence type="ECO:0000313" key="3">
    <source>
        <dbReference type="Proteomes" id="UP000001072"/>
    </source>
</evidence>
<dbReference type="RefSeq" id="XP_007411576.1">
    <property type="nucleotide sequence ID" value="XM_007411514.1"/>
</dbReference>
<reference evidence="3" key="1">
    <citation type="journal article" date="2011" name="Proc. Natl. Acad. Sci. U.S.A.">
        <title>Obligate biotrophy features unraveled by the genomic analysis of rust fungi.</title>
        <authorList>
            <person name="Duplessis S."/>
            <person name="Cuomo C.A."/>
            <person name="Lin Y.-C."/>
            <person name="Aerts A."/>
            <person name="Tisserant E."/>
            <person name="Veneault-Fourrey C."/>
            <person name="Joly D.L."/>
            <person name="Hacquard S."/>
            <person name="Amselem J."/>
            <person name="Cantarel B.L."/>
            <person name="Chiu R."/>
            <person name="Coutinho P.M."/>
            <person name="Feau N."/>
            <person name="Field M."/>
            <person name="Frey P."/>
            <person name="Gelhaye E."/>
            <person name="Goldberg J."/>
            <person name="Grabherr M.G."/>
            <person name="Kodira C.D."/>
            <person name="Kohler A."/>
            <person name="Kuees U."/>
            <person name="Lindquist E.A."/>
            <person name="Lucas S.M."/>
            <person name="Mago R."/>
            <person name="Mauceli E."/>
            <person name="Morin E."/>
            <person name="Murat C."/>
            <person name="Pangilinan J.L."/>
            <person name="Park R."/>
            <person name="Pearson M."/>
            <person name="Quesneville H."/>
            <person name="Rouhier N."/>
            <person name="Sakthikumar S."/>
            <person name="Salamov A.A."/>
            <person name="Schmutz J."/>
            <person name="Selles B."/>
            <person name="Shapiro H."/>
            <person name="Tanguay P."/>
            <person name="Tuskan G.A."/>
            <person name="Henrissat B."/>
            <person name="Van de Peer Y."/>
            <person name="Rouze P."/>
            <person name="Ellis J.G."/>
            <person name="Dodds P.N."/>
            <person name="Schein J.E."/>
            <person name="Zhong S."/>
            <person name="Hamelin R.C."/>
            <person name="Grigoriev I.V."/>
            <person name="Szabo L.J."/>
            <person name="Martin F."/>
        </authorList>
    </citation>
    <scope>NUCLEOTIDE SEQUENCE [LARGE SCALE GENOMIC DNA]</scope>
    <source>
        <strain evidence="3">98AG31 / pathotype 3-4-7</strain>
    </source>
</reference>
<feature type="region of interest" description="Disordered" evidence="1">
    <location>
        <begin position="217"/>
        <end position="291"/>
    </location>
</feature>
<dbReference type="Proteomes" id="UP000001072">
    <property type="component" value="Unassembled WGS sequence"/>
</dbReference>
<dbReference type="VEuPathDB" id="FungiDB:MELLADRAFT_107853"/>
<dbReference type="InParanoid" id="F4RR51"/>
<dbReference type="HOGENOM" id="CLU_1180450_0_0_1"/>
<protein>
    <submittedName>
        <fullName evidence="2">Uncharacterized protein</fullName>
    </submittedName>
</protein>
<gene>
    <name evidence="2" type="ORF">MELLADRAFT_107853</name>
</gene>
<dbReference type="KEGG" id="mlr:MELLADRAFT_107853"/>
<accession>F4RR51</accession>